<dbReference type="GO" id="GO:0009264">
    <property type="term" value="P:deoxyribonucleotide catabolic process"/>
    <property type="evidence" value="ECO:0007669"/>
    <property type="project" value="InterPro"/>
</dbReference>
<evidence type="ECO:0000313" key="9">
    <source>
        <dbReference type="EMBL" id="KZZ96903.1"/>
    </source>
</evidence>
<dbReference type="PANTHER" id="PTHR10889">
    <property type="entry name" value="DEOXYRIBOSE-PHOSPHATE ALDOLASE"/>
    <property type="match status" value="1"/>
</dbReference>
<keyword evidence="4" id="KW-0456">Lyase</keyword>
<gene>
    <name evidence="9" type="ORF">AAP_00546</name>
</gene>
<protein>
    <recommendedName>
        <fullName evidence="2">deoxyribose-phosphate aldolase</fullName>
        <ecNumber evidence="2">4.1.2.4</ecNumber>
    </recommendedName>
    <alternativeName>
        <fullName evidence="6">2-deoxy-D-ribose 5-phosphate aldolase</fullName>
    </alternativeName>
</protein>
<evidence type="ECO:0000256" key="2">
    <source>
        <dbReference type="ARBA" id="ARBA00012515"/>
    </source>
</evidence>
<feature type="active site" description="Schiff-base intermediate with acetaldehyde" evidence="8">
    <location>
        <position position="187"/>
    </location>
</feature>
<keyword evidence="5 8" id="KW-0704">Schiff base</keyword>
<evidence type="ECO:0000256" key="7">
    <source>
        <dbReference type="ARBA" id="ARBA00048791"/>
    </source>
</evidence>
<evidence type="ECO:0000256" key="8">
    <source>
        <dbReference type="PIRSR" id="PIRSR001357-50"/>
    </source>
</evidence>
<dbReference type="Gene3D" id="3.20.20.70">
    <property type="entry name" value="Aldolase class I"/>
    <property type="match status" value="1"/>
</dbReference>
<dbReference type="InterPro" id="IPR028581">
    <property type="entry name" value="DeoC_typeI"/>
</dbReference>
<evidence type="ECO:0000313" key="10">
    <source>
        <dbReference type="Proteomes" id="UP000242877"/>
    </source>
</evidence>
<proteinExistence type="inferred from homology"/>
<dbReference type="InterPro" id="IPR002915">
    <property type="entry name" value="DeoC/FbaB/LacD_aldolase"/>
</dbReference>
<dbReference type="SUPFAM" id="SSF51569">
    <property type="entry name" value="Aldolase"/>
    <property type="match status" value="1"/>
</dbReference>
<dbReference type="GO" id="GO:0046386">
    <property type="term" value="P:deoxyribose phosphate catabolic process"/>
    <property type="evidence" value="ECO:0007669"/>
    <property type="project" value="UniProtKB-UniPathway"/>
</dbReference>
<comment type="caution">
    <text evidence="9">The sequence shown here is derived from an EMBL/GenBank/DDBJ whole genome shotgun (WGS) entry which is preliminary data.</text>
</comment>
<organism evidence="9 10">
    <name type="scientific">Ascosphaera apis ARSEF 7405</name>
    <dbReference type="NCBI Taxonomy" id="392613"/>
    <lineage>
        <taxon>Eukaryota</taxon>
        <taxon>Fungi</taxon>
        <taxon>Dikarya</taxon>
        <taxon>Ascomycota</taxon>
        <taxon>Pezizomycotina</taxon>
        <taxon>Eurotiomycetes</taxon>
        <taxon>Eurotiomycetidae</taxon>
        <taxon>Onygenales</taxon>
        <taxon>Ascosphaeraceae</taxon>
        <taxon>Ascosphaera</taxon>
    </lineage>
</organism>
<keyword evidence="3" id="KW-0963">Cytoplasm</keyword>
<dbReference type="CDD" id="cd00959">
    <property type="entry name" value="DeoC"/>
    <property type="match status" value="1"/>
</dbReference>
<dbReference type="SMART" id="SM01133">
    <property type="entry name" value="DeoC"/>
    <property type="match status" value="1"/>
</dbReference>
<comment type="catalytic activity">
    <reaction evidence="7">
        <text>2-deoxy-D-ribose 5-phosphate = D-glyceraldehyde 3-phosphate + acetaldehyde</text>
        <dbReference type="Rhea" id="RHEA:12821"/>
        <dbReference type="ChEBI" id="CHEBI:15343"/>
        <dbReference type="ChEBI" id="CHEBI:59776"/>
        <dbReference type="ChEBI" id="CHEBI:62877"/>
        <dbReference type="EC" id="4.1.2.4"/>
    </reaction>
</comment>
<dbReference type="PANTHER" id="PTHR10889:SF1">
    <property type="entry name" value="DEOXYRIBOSE-PHOSPHATE ALDOLASE"/>
    <property type="match status" value="1"/>
</dbReference>
<dbReference type="VEuPathDB" id="FungiDB:AAP_00546"/>
<dbReference type="Proteomes" id="UP000242877">
    <property type="component" value="Unassembled WGS sequence"/>
</dbReference>
<sequence>MAVPTTKEEWAALINEHKSRLPSSISTSGYEITDLSTIPSYIDHTLLVSIADKDVDQLCAEAKFLGFASVCVRGNHVSRAVEQLKNCSPAVGVACVVGFHEGTYPTEVKVNETIEAVKNGATELDMVMNYPQLKAGQFDKVYQDIAAVKAAAGSAHLKVIIETSALTHDEIIAATVITCAADAEFVKTSTGFNGPGASTNNVALMRAVCESMGKGTQVKASGGIKTLEKCLQMIRAGATRIGTSAGLAIESEVRGEGRKN</sequence>
<accession>A0A162IQQ8</accession>
<evidence type="ECO:0000256" key="6">
    <source>
        <dbReference type="ARBA" id="ARBA00032755"/>
    </source>
</evidence>
<name>A0A162IQQ8_9EURO</name>
<dbReference type="PIRSF" id="PIRSF001357">
    <property type="entry name" value="DeoC"/>
    <property type="match status" value="1"/>
</dbReference>
<dbReference type="GO" id="GO:0016052">
    <property type="term" value="P:carbohydrate catabolic process"/>
    <property type="evidence" value="ECO:0007669"/>
    <property type="project" value="TreeGrafter"/>
</dbReference>
<reference evidence="9 10" key="1">
    <citation type="journal article" date="2016" name="Genome Biol. Evol.">
        <title>Divergent and convergent evolution of fungal pathogenicity.</title>
        <authorList>
            <person name="Shang Y."/>
            <person name="Xiao G."/>
            <person name="Zheng P."/>
            <person name="Cen K."/>
            <person name="Zhan S."/>
            <person name="Wang C."/>
        </authorList>
    </citation>
    <scope>NUCLEOTIDE SEQUENCE [LARGE SCALE GENOMIC DNA]</scope>
    <source>
        <strain evidence="9 10">ARSEF 7405</strain>
    </source>
</reference>
<dbReference type="HAMAP" id="MF_00114">
    <property type="entry name" value="DeoC_type1"/>
    <property type="match status" value="1"/>
</dbReference>
<evidence type="ECO:0000256" key="3">
    <source>
        <dbReference type="ARBA" id="ARBA00022490"/>
    </source>
</evidence>
<evidence type="ECO:0000256" key="4">
    <source>
        <dbReference type="ARBA" id="ARBA00023239"/>
    </source>
</evidence>
<dbReference type="EC" id="4.1.2.4" evidence="2"/>
<evidence type="ECO:0000256" key="5">
    <source>
        <dbReference type="ARBA" id="ARBA00023270"/>
    </source>
</evidence>
<evidence type="ECO:0000256" key="1">
    <source>
        <dbReference type="ARBA" id="ARBA00010936"/>
    </source>
</evidence>
<dbReference type="EMBL" id="AZGZ01000002">
    <property type="protein sequence ID" value="KZZ96903.1"/>
    <property type="molecule type" value="Genomic_DNA"/>
</dbReference>
<comment type="similarity">
    <text evidence="1">Belongs to the DeoC/FbaB aldolase family. DeoC type 1 subfamily.</text>
</comment>
<dbReference type="UniPathway" id="UPA00002">
    <property type="reaction ID" value="UER00468"/>
</dbReference>
<dbReference type="InterPro" id="IPR011343">
    <property type="entry name" value="DeoC"/>
</dbReference>
<dbReference type="AlphaFoldDB" id="A0A162IQQ8"/>
<dbReference type="FunFam" id="3.20.20.70:FF:000044">
    <property type="entry name" value="Deoxyribose-phosphate aldolase"/>
    <property type="match status" value="1"/>
</dbReference>
<dbReference type="GO" id="GO:0005737">
    <property type="term" value="C:cytoplasm"/>
    <property type="evidence" value="ECO:0007669"/>
    <property type="project" value="InterPro"/>
</dbReference>
<feature type="active site" description="Proton donor/acceptor" evidence="8">
    <location>
        <position position="219"/>
    </location>
</feature>
<dbReference type="Pfam" id="PF01791">
    <property type="entry name" value="DeoC"/>
    <property type="match status" value="1"/>
</dbReference>
<keyword evidence="10" id="KW-1185">Reference proteome</keyword>
<dbReference type="GO" id="GO:0004139">
    <property type="term" value="F:deoxyribose-phosphate aldolase activity"/>
    <property type="evidence" value="ECO:0007669"/>
    <property type="project" value="UniProtKB-EC"/>
</dbReference>
<dbReference type="OrthoDB" id="70823at2759"/>
<dbReference type="InterPro" id="IPR013785">
    <property type="entry name" value="Aldolase_TIM"/>
</dbReference>
<dbReference type="NCBIfam" id="TIGR00126">
    <property type="entry name" value="deoC"/>
    <property type="match status" value="1"/>
</dbReference>